<protein>
    <recommendedName>
        <fullName evidence="1">NADAR domain-containing protein</fullName>
    </recommendedName>
</protein>
<dbReference type="Gene3D" id="1.10.357.40">
    <property type="entry name" value="YbiA-like"/>
    <property type="match status" value="1"/>
</dbReference>
<dbReference type="NCBIfam" id="TIGR02464">
    <property type="entry name" value="ribofla_fusion"/>
    <property type="match status" value="1"/>
</dbReference>
<accession>K5VN82</accession>
<dbReference type="CDD" id="cd15457">
    <property type="entry name" value="NADAR"/>
    <property type="match status" value="1"/>
</dbReference>
<dbReference type="GeneID" id="18919921"/>
<evidence type="ECO:0000313" key="3">
    <source>
        <dbReference type="Proteomes" id="UP000008370"/>
    </source>
</evidence>
<dbReference type="EMBL" id="JH930475">
    <property type="protein sequence ID" value="EKM52898.1"/>
    <property type="molecule type" value="Genomic_DNA"/>
</dbReference>
<dbReference type="InParanoid" id="K5VN82"/>
<evidence type="ECO:0000259" key="1">
    <source>
        <dbReference type="Pfam" id="PF08719"/>
    </source>
</evidence>
<dbReference type="RefSeq" id="XP_007398554.1">
    <property type="nucleotide sequence ID" value="XM_007398492.1"/>
</dbReference>
<dbReference type="Pfam" id="PF08719">
    <property type="entry name" value="NADAR"/>
    <property type="match status" value="1"/>
</dbReference>
<feature type="non-terminal residue" evidence="2">
    <location>
        <position position="1"/>
    </location>
</feature>
<dbReference type="HOGENOM" id="CLU_084247_0_1_1"/>
<feature type="non-terminal residue" evidence="2">
    <location>
        <position position="169"/>
    </location>
</feature>
<dbReference type="SUPFAM" id="SSF143990">
    <property type="entry name" value="YbiA-like"/>
    <property type="match status" value="1"/>
</dbReference>
<keyword evidence="3" id="KW-1185">Reference proteome</keyword>
<name>K5VN82_PHACS</name>
<feature type="domain" description="NADAR" evidence="1">
    <location>
        <begin position="4"/>
        <end position="169"/>
    </location>
</feature>
<organism evidence="2 3">
    <name type="scientific">Phanerochaete carnosa (strain HHB-10118-sp)</name>
    <name type="common">White-rot fungus</name>
    <name type="synonym">Peniophora carnosa</name>
    <dbReference type="NCBI Taxonomy" id="650164"/>
    <lineage>
        <taxon>Eukaryota</taxon>
        <taxon>Fungi</taxon>
        <taxon>Dikarya</taxon>
        <taxon>Basidiomycota</taxon>
        <taxon>Agaricomycotina</taxon>
        <taxon>Agaricomycetes</taxon>
        <taxon>Polyporales</taxon>
        <taxon>Phanerochaetaceae</taxon>
        <taxon>Phanerochaete</taxon>
    </lineage>
</organism>
<dbReference type="Proteomes" id="UP000008370">
    <property type="component" value="Unassembled WGS sequence"/>
</dbReference>
<dbReference type="AlphaFoldDB" id="K5VN82"/>
<sequence>DYVFFWKPDTPHGWASQWYHSPFTARIDVAVPARGIEIRAEEAHTFETAEHWMMACKALLFGDDDAFRAVLAADAGDMRRVKALGRAVRGFDDDTWNAAREEVVFRGNVHKFRQNAELGETLLATGDKVLVEASPRDRIWGIGFGEKRALEVKERWGLNLLGKALTQVR</sequence>
<evidence type="ECO:0000313" key="2">
    <source>
        <dbReference type="EMBL" id="EKM52898.1"/>
    </source>
</evidence>
<gene>
    <name evidence="2" type="ORF">PHACADRAFT_48531</name>
</gene>
<dbReference type="InterPro" id="IPR037238">
    <property type="entry name" value="YbiA-like_sf"/>
</dbReference>
<dbReference type="KEGG" id="pco:PHACADRAFT_48531"/>
<dbReference type="STRING" id="650164.K5VN82"/>
<reference evidence="2 3" key="1">
    <citation type="journal article" date="2012" name="BMC Genomics">
        <title>Comparative genomics of the white-rot fungi, Phanerochaete carnosa and P. chrysosporium, to elucidate the genetic basis of the distinct wood types they colonize.</title>
        <authorList>
            <person name="Suzuki H."/>
            <person name="MacDonald J."/>
            <person name="Syed K."/>
            <person name="Salamov A."/>
            <person name="Hori C."/>
            <person name="Aerts A."/>
            <person name="Henrissat B."/>
            <person name="Wiebenga A."/>
            <person name="vanKuyk P.A."/>
            <person name="Barry K."/>
            <person name="Lindquist E."/>
            <person name="LaButti K."/>
            <person name="Lapidus A."/>
            <person name="Lucas S."/>
            <person name="Coutinho P."/>
            <person name="Gong Y."/>
            <person name="Samejima M."/>
            <person name="Mahadevan R."/>
            <person name="Abou-Zaid M."/>
            <person name="de Vries R.P."/>
            <person name="Igarashi K."/>
            <person name="Yadav J.S."/>
            <person name="Grigoriev I.V."/>
            <person name="Master E.R."/>
        </authorList>
    </citation>
    <scope>NUCLEOTIDE SEQUENCE [LARGE SCALE GENOMIC DNA]</scope>
    <source>
        <strain evidence="2 3">HHB-10118-sp</strain>
    </source>
</reference>
<proteinExistence type="predicted"/>
<dbReference type="InterPro" id="IPR012816">
    <property type="entry name" value="NADAR"/>
</dbReference>
<dbReference type="OrthoDB" id="206452at2759"/>